<reference evidence="1 2" key="1">
    <citation type="submission" date="2023-08" db="EMBL/GenBank/DDBJ databases">
        <title>The draft genome sequence of Paracraurococcus sp. LOR1-02.</title>
        <authorList>
            <person name="Kingkaew E."/>
            <person name="Tanasupawat S."/>
        </authorList>
    </citation>
    <scope>NUCLEOTIDE SEQUENCE [LARGE SCALE GENOMIC DNA]</scope>
    <source>
        <strain evidence="1 2">LOR1-02</strain>
    </source>
</reference>
<proteinExistence type="predicted"/>
<evidence type="ECO:0000313" key="1">
    <source>
        <dbReference type="EMBL" id="MDO9708782.1"/>
    </source>
</evidence>
<keyword evidence="2" id="KW-1185">Reference proteome</keyword>
<organism evidence="1 2">
    <name type="scientific">Paracraurococcus lichenis</name>
    <dbReference type="NCBI Taxonomy" id="3064888"/>
    <lineage>
        <taxon>Bacteria</taxon>
        <taxon>Pseudomonadati</taxon>
        <taxon>Pseudomonadota</taxon>
        <taxon>Alphaproteobacteria</taxon>
        <taxon>Acetobacterales</taxon>
        <taxon>Roseomonadaceae</taxon>
        <taxon>Paracraurococcus</taxon>
    </lineage>
</organism>
<dbReference type="EMBL" id="JAUTWS010000008">
    <property type="protein sequence ID" value="MDO9708782.1"/>
    <property type="molecule type" value="Genomic_DNA"/>
</dbReference>
<gene>
    <name evidence="1" type="ORF">Q7A36_10565</name>
</gene>
<comment type="caution">
    <text evidence="1">The sequence shown here is derived from an EMBL/GenBank/DDBJ whole genome shotgun (WGS) entry which is preliminary data.</text>
</comment>
<protein>
    <submittedName>
        <fullName evidence="1">Uncharacterized protein</fullName>
    </submittedName>
</protein>
<dbReference type="Proteomes" id="UP001243009">
    <property type="component" value="Unassembled WGS sequence"/>
</dbReference>
<accession>A0ABT9DY01</accession>
<sequence>MPADAAAEGRAALAALDRALAQRPERDGQAFTDTTEHLCRMRDLLIAERRRGGGPGRLEVLNAIISTALAGHFPLGQTPWDEVEQARGALRRLVEDGGEG</sequence>
<name>A0ABT9DY01_9PROT</name>
<dbReference type="RefSeq" id="WP_305103648.1">
    <property type="nucleotide sequence ID" value="NZ_JAUTWS010000008.1"/>
</dbReference>
<evidence type="ECO:0000313" key="2">
    <source>
        <dbReference type="Proteomes" id="UP001243009"/>
    </source>
</evidence>